<reference evidence="2" key="1">
    <citation type="submission" date="2014-03" db="EMBL/GenBank/DDBJ databases">
        <title>The sialotranscriptome of Amblyomma triste, Amblyomma parvum and Amblyomma cajennense ticks, uncovered by 454-based RNA-seq.</title>
        <authorList>
            <person name="Garcia G.R."/>
            <person name="Gardinassi L.G."/>
            <person name="Ribeiro J.M."/>
            <person name="Anatriello E."/>
            <person name="Ferreira B.R."/>
            <person name="Moreira H.N."/>
            <person name="Mafra C."/>
            <person name="Olegario M.M."/>
            <person name="Szabo P.J."/>
            <person name="Miranda-Santos I.K."/>
            <person name="Maruyama S.R."/>
        </authorList>
    </citation>
    <scope>NUCLEOTIDE SEQUENCE</scope>
    <source>
        <strain evidence="2">Mato Grasso do Sul</strain>
        <tissue evidence="2">Salivary glands</tissue>
    </source>
</reference>
<evidence type="ECO:0000313" key="2">
    <source>
        <dbReference type="EMBL" id="JAC30406.1"/>
    </source>
</evidence>
<dbReference type="AlphaFoldDB" id="A0A023G848"/>
<feature type="chain" id="PRO_5001518348" evidence="1">
    <location>
        <begin position="19"/>
        <end position="105"/>
    </location>
</feature>
<keyword evidence="1" id="KW-0732">Signal</keyword>
<feature type="signal peptide" evidence="1">
    <location>
        <begin position="1"/>
        <end position="18"/>
    </location>
</feature>
<sequence length="105" mass="11545">MSILAISVITALLHVGGCYERRRYDVGARCDSGDDCYKHLCCVRMTEWEGNKCQIRNITAGNRCSEIHWPLGADNYDAYLGGCPCGGGLHCNMDGGRHGTCQLYP</sequence>
<organism evidence="2">
    <name type="scientific">Amblyomma triste</name>
    <name type="common">Neotropical tick</name>
    <dbReference type="NCBI Taxonomy" id="251400"/>
    <lineage>
        <taxon>Eukaryota</taxon>
        <taxon>Metazoa</taxon>
        <taxon>Ecdysozoa</taxon>
        <taxon>Arthropoda</taxon>
        <taxon>Chelicerata</taxon>
        <taxon>Arachnida</taxon>
        <taxon>Acari</taxon>
        <taxon>Parasitiformes</taxon>
        <taxon>Ixodida</taxon>
        <taxon>Ixodoidea</taxon>
        <taxon>Ixodidae</taxon>
        <taxon>Amblyomminae</taxon>
        <taxon>Amblyomma</taxon>
    </lineage>
</organism>
<proteinExistence type="evidence at transcript level"/>
<dbReference type="Gene3D" id="2.10.80.10">
    <property type="entry name" value="Lipase, subunit A"/>
    <property type="match status" value="1"/>
</dbReference>
<dbReference type="EMBL" id="GBBM01005012">
    <property type="protein sequence ID" value="JAC30406.1"/>
    <property type="molecule type" value="mRNA"/>
</dbReference>
<evidence type="ECO:0000256" key="1">
    <source>
        <dbReference type="SAM" id="SignalP"/>
    </source>
</evidence>
<accession>A0A023G848</accession>
<protein>
    <submittedName>
        <fullName evidence="2">Putative secreted protein</fullName>
    </submittedName>
</protein>
<name>A0A023G848_AMBTT</name>